<evidence type="ECO:0000256" key="6">
    <source>
        <dbReference type="SAM" id="MobiDB-lite"/>
    </source>
</evidence>
<keyword evidence="5" id="KW-0175">Coiled coil</keyword>
<proteinExistence type="predicted"/>
<feature type="transmembrane region" description="Helical" evidence="7">
    <location>
        <begin position="727"/>
        <end position="748"/>
    </location>
</feature>
<organism evidence="8 9">
    <name type="scientific">Heterostelium pallidum (strain ATCC 26659 / Pp 5 / PN500)</name>
    <name type="common">Cellular slime mold</name>
    <name type="synonym">Polysphondylium pallidum</name>
    <dbReference type="NCBI Taxonomy" id="670386"/>
    <lineage>
        <taxon>Eukaryota</taxon>
        <taxon>Amoebozoa</taxon>
        <taxon>Evosea</taxon>
        <taxon>Eumycetozoa</taxon>
        <taxon>Dictyostelia</taxon>
        <taxon>Acytosteliales</taxon>
        <taxon>Acytosteliaceae</taxon>
        <taxon>Heterostelium</taxon>
    </lineage>
</organism>
<dbReference type="InterPro" id="IPR051647">
    <property type="entry name" value="Mediator_comp_sub12"/>
</dbReference>
<dbReference type="GO" id="GO:0003713">
    <property type="term" value="F:transcription coactivator activity"/>
    <property type="evidence" value="ECO:0007669"/>
    <property type="project" value="TreeGrafter"/>
</dbReference>
<dbReference type="EMBL" id="ADBJ01000060">
    <property type="protein sequence ID" value="EFA74900.1"/>
    <property type="molecule type" value="Genomic_DNA"/>
</dbReference>
<dbReference type="SUPFAM" id="SSF144083">
    <property type="entry name" value="Magnesium transport protein CorA, transmembrane region"/>
    <property type="match status" value="1"/>
</dbReference>
<dbReference type="InParanoid" id="D3BUW2"/>
<keyword evidence="4 7" id="KW-0472">Membrane</keyword>
<gene>
    <name evidence="8" type="ORF">PPL_11934</name>
</gene>
<feature type="coiled-coil region" evidence="5">
    <location>
        <begin position="640"/>
        <end position="671"/>
    </location>
</feature>
<feature type="region of interest" description="Disordered" evidence="6">
    <location>
        <begin position="21"/>
        <end position="48"/>
    </location>
</feature>
<comment type="subcellular location">
    <subcellularLocation>
        <location evidence="1">Membrane</location>
        <topology evidence="1">Multi-pass membrane protein</topology>
    </subcellularLocation>
</comment>
<dbReference type="GeneID" id="31367402"/>
<dbReference type="GO" id="GO:0016592">
    <property type="term" value="C:mediator complex"/>
    <property type="evidence" value="ECO:0007669"/>
    <property type="project" value="TreeGrafter"/>
</dbReference>
<evidence type="ECO:0000256" key="5">
    <source>
        <dbReference type="SAM" id="Coils"/>
    </source>
</evidence>
<feature type="compositionally biased region" description="Low complexity" evidence="6">
    <location>
        <begin position="366"/>
        <end position="377"/>
    </location>
</feature>
<comment type="caution">
    <text evidence="8">The sequence shown here is derived from an EMBL/GenBank/DDBJ whole genome shotgun (WGS) entry which is preliminary data.</text>
</comment>
<dbReference type="PANTHER" id="PTHR46007">
    <property type="entry name" value="MEDIATOR OF RNA POLYMERASE II TRANSCRIPTION SUBUNIT 12"/>
    <property type="match status" value="1"/>
</dbReference>
<dbReference type="PANTHER" id="PTHR46007:SF12">
    <property type="entry name" value="C2H2-TYPE DOMAIN-CONTAINING PROTEIN-RELATED"/>
    <property type="match status" value="1"/>
</dbReference>
<evidence type="ECO:0000256" key="3">
    <source>
        <dbReference type="ARBA" id="ARBA00022989"/>
    </source>
</evidence>
<feature type="transmembrane region" description="Helical" evidence="7">
    <location>
        <begin position="694"/>
        <end position="715"/>
    </location>
</feature>
<evidence type="ECO:0000256" key="4">
    <source>
        <dbReference type="ARBA" id="ARBA00023136"/>
    </source>
</evidence>
<keyword evidence="3 7" id="KW-1133">Transmembrane helix</keyword>
<feature type="compositionally biased region" description="Low complexity" evidence="6">
    <location>
        <begin position="386"/>
        <end position="400"/>
    </location>
</feature>
<sequence>MSYNNKNNRRYKNLLDEIDINNMENNNNNNNNSNNEQQRSNIDNLPRRSSFVRKYPYADGYSRSSQPPQQQFLQVPSHIVDYSLSPSLGRNSIYDSYHRRRHRPSISHMDLFHQADDLSDYEEEDDPAALHHHEYELPRLKAQQQEQQQQQSVSILEDFIDNDIGCLVTKTALIIPFQYSNHQSPTTYWLQGLLDRRLIAKDGKSSVAVWQMQTVLPRELEELSRQFKNIIGVNQKDIDAKSTWRCRRLQMTEKAQAMVFPQPKLWTVEEGEGQQPKNIYKQVKFESVNLIVYPLGVGILVFNIDWMPEVGHVHEDASSHHSNMGPSKTFPLEEFRTWLYVSKFRHKVRKVANGWSFKELVVDTTQQQTQQQPGQHQHTGDINVNQQGEKQSQQQQQAQQVPSSMKSQEVIEESHLESIGRKMVKSIYKDKTVSLNTIANWLLLVASEDPNNLIPKVGTGGHAHHHTTVILDRQPSYLTLQTYLFHLRRALGQKNRPPLNEMNDDQNGMLDRILVPRLNRYIGISREGIACISWSVENQHESSVLNWHSKFQGVYLVLALHAHAERAVLEELSTMASLQAESMRLEFERTTLDELTNSRGLAKLVARFTISMSSDDCGGQSEFSEFFLAMRRVFGIPSQRKELREELEDTLALLENDYLEERRRVKFEEQRDERADRDRAKIQRYKKENAKYRYELLVSAFSAFTIPAVLLSSIYGMNLEDLPILPFYAIILIMIVVSLILLSVFMLVKRGIDRNAINEDV</sequence>
<dbReference type="AlphaFoldDB" id="D3BUW2"/>
<dbReference type="InterPro" id="IPR045863">
    <property type="entry name" value="CorA_TM1_TM2"/>
</dbReference>
<feature type="compositionally biased region" description="Low complexity" evidence="6">
    <location>
        <begin position="21"/>
        <end position="41"/>
    </location>
</feature>
<dbReference type="STRING" id="670386.D3BUW2"/>
<keyword evidence="9" id="KW-1185">Reference proteome</keyword>
<evidence type="ECO:0000313" key="8">
    <source>
        <dbReference type="EMBL" id="EFA74900.1"/>
    </source>
</evidence>
<feature type="region of interest" description="Disordered" evidence="6">
    <location>
        <begin position="366"/>
        <end position="410"/>
    </location>
</feature>
<protein>
    <submittedName>
        <fullName evidence="8">Uncharacterized protein</fullName>
    </submittedName>
</protein>
<dbReference type="RefSeq" id="XP_020427034.1">
    <property type="nucleotide sequence ID" value="XM_020582680.1"/>
</dbReference>
<dbReference type="OMA" id="STWRCRR"/>
<accession>D3BUW2</accession>
<reference evidence="8 9" key="1">
    <citation type="journal article" date="2011" name="Genome Res.">
        <title>Phylogeny-wide analysis of social amoeba genomes highlights ancient origins for complex intercellular communication.</title>
        <authorList>
            <person name="Heidel A.J."/>
            <person name="Lawal H.M."/>
            <person name="Felder M."/>
            <person name="Schilde C."/>
            <person name="Helps N.R."/>
            <person name="Tunggal B."/>
            <person name="Rivero F."/>
            <person name="John U."/>
            <person name="Schleicher M."/>
            <person name="Eichinger L."/>
            <person name="Platzer M."/>
            <person name="Noegel A.A."/>
            <person name="Schaap P."/>
            <person name="Gloeckner G."/>
        </authorList>
    </citation>
    <scope>NUCLEOTIDE SEQUENCE [LARGE SCALE GENOMIC DNA]</scope>
    <source>
        <strain evidence="9">ATCC 26659 / Pp 5 / PN500</strain>
    </source>
</reference>
<evidence type="ECO:0000256" key="2">
    <source>
        <dbReference type="ARBA" id="ARBA00022692"/>
    </source>
</evidence>
<evidence type="ECO:0000256" key="7">
    <source>
        <dbReference type="SAM" id="Phobius"/>
    </source>
</evidence>
<dbReference type="GO" id="GO:0016020">
    <property type="term" value="C:membrane"/>
    <property type="evidence" value="ECO:0007669"/>
    <property type="project" value="UniProtKB-SubCell"/>
</dbReference>
<evidence type="ECO:0000256" key="1">
    <source>
        <dbReference type="ARBA" id="ARBA00004141"/>
    </source>
</evidence>
<evidence type="ECO:0000313" key="9">
    <source>
        <dbReference type="Proteomes" id="UP000001396"/>
    </source>
</evidence>
<name>D3BUW2_HETP5</name>
<keyword evidence="2 7" id="KW-0812">Transmembrane</keyword>
<dbReference type="GO" id="GO:0045944">
    <property type="term" value="P:positive regulation of transcription by RNA polymerase II"/>
    <property type="evidence" value="ECO:0007669"/>
    <property type="project" value="TreeGrafter"/>
</dbReference>
<dbReference type="Proteomes" id="UP000001396">
    <property type="component" value="Unassembled WGS sequence"/>
</dbReference>